<dbReference type="PANTHER" id="PTHR30160">
    <property type="entry name" value="TETRAACYLDISACCHARIDE 4'-KINASE-RELATED"/>
    <property type="match status" value="1"/>
</dbReference>
<organism evidence="3 4">
    <name type="scientific">Sulfurisoma sediminicola</name>
    <dbReference type="NCBI Taxonomy" id="1381557"/>
    <lineage>
        <taxon>Bacteria</taxon>
        <taxon>Pseudomonadati</taxon>
        <taxon>Pseudomonadota</taxon>
        <taxon>Betaproteobacteria</taxon>
        <taxon>Nitrosomonadales</taxon>
        <taxon>Sterolibacteriaceae</taxon>
        <taxon>Sulfurisoma</taxon>
    </lineage>
</organism>
<keyword evidence="1" id="KW-0328">Glycosyltransferase</keyword>
<dbReference type="Gene3D" id="3.40.50.2000">
    <property type="entry name" value="Glycogen Phosphorylase B"/>
    <property type="match status" value="2"/>
</dbReference>
<dbReference type="GO" id="GO:0005829">
    <property type="term" value="C:cytosol"/>
    <property type="evidence" value="ECO:0007669"/>
    <property type="project" value="TreeGrafter"/>
</dbReference>
<dbReference type="CDD" id="cd03789">
    <property type="entry name" value="GT9_LPS_heptosyltransferase"/>
    <property type="match status" value="1"/>
</dbReference>
<evidence type="ECO:0000313" key="4">
    <source>
        <dbReference type="Proteomes" id="UP000268908"/>
    </source>
</evidence>
<evidence type="ECO:0000256" key="1">
    <source>
        <dbReference type="ARBA" id="ARBA00022676"/>
    </source>
</evidence>
<accession>A0A497XM34</accession>
<dbReference type="Pfam" id="PF01075">
    <property type="entry name" value="Glyco_transf_9"/>
    <property type="match status" value="1"/>
</dbReference>
<dbReference type="InterPro" id="IPR051199">
    <property type="entry name" value="LPS_LOS_Heptosyltrfase"/>
</dbReference>
<gene>
    <name evidence="3" type="ORF">DFR35_0875</name>
</gene>
<keyword evidence="4" id="KW-1185">Reference proteome</keyword>
<dbReference type="GO" id="GO:0009244">
    <property type="term" value="P:lipopolysaccharide core region biosynthetic process"/>
    <property type="evidence" value="ECO:0007669"/>
    <property type="project" value="TreeGrafter"/>
</dbReference>
<proteinExistence type="predicted"/>
<evidence type="ECO:0000313" key="3">
    <source>
        <dbReference type="EMBL" id="RLJ68316.1"/>
    </source>
</evidence>
<dbReference type="InterPro" id="IPR002201">
    <property type="entry name" value="Glyco_trans_9"/>
</dbReference>
<keyword evidence="2 3" id="KW-0808">Transferase</keyword>
<name>A0A497XM34_9PROT</name>
<protein>
    <submittedName>
        <fullName evidence="3">ADP-heptose:LPS heptosyltransferase</fullName>
    </submittedName>
</protein>
<dbReference type="RefSeq" id="WP_165904758.1">
    <property type="nucleotide sequence ID" value="NZ_BHVV01000002.1"/>
</dbReference>
<dbReference type="EMBL" id="RCCI01000004">
    <property type="protein sequence ID" value="RLJ68316.1"/>
    <property type="molecule type" value="Genomic_DNA"/>
</dbReference>
<dbReference type="AlphaFoldDB" id="A0A497XM34"/>
<reference evidence="3 4" key="1">
    <citation type="submission" date="2018-10" db="EMBL/GenBank/DDBJ databases">
        <title>Genomic Encyclopedia of Type Strains, Phase IV (KMG-IV): sequencing the most valuable type-strain genomes for metagenomic binning, comparative biology and taxonomic classification.</title>
        <authorList>
            <person name="Goeker M."/>
        </authorList>
    </citation>
    <scope>NUCLEOTIDE SEQUENCE [LARGE SCALE GENOMIC DNA]</scope>
    <source>
        <strain evidence="3 4">DSM 26916</strain>
    </source>
</reference>
<comment type="caution">
    <text evidence="3">The sequence shown here is derived from an EMBL/GenBank/DDBJ whole genome shotgun (WGS) entry which is preliminary data.</text>
</comment>
<sequence length="376" mass="40556">MRIRPLDTLLSWSLRLAKALDRRTDKLGDIDPAAVRGVLLISSTALGDTVLSTAAFAPLRRRFPVARMVALIHAPYVPLFRHCVELDEVVPSRGAWRGFVGLVRRLRRERPDLALILHGNEPQATPLAYLAGARWIVKLPNASNPFRFLLANREPPVAWAALGHGLNQRLRTAELVGADVHGARMTLPVPKAAVAAVDAFLADGGLAGRRLIGFQCGASAASRMWPAMHFAELGRRLLASHADAAIVLTGSPAERDYLENLCRDLGERCHVACDLPIEALPALIGRFDVLVSGDTGSMHVAVATGTPTVCLFAVSDPATSGPAYDNGHDGRHIVIYHPCPDLAIGTKTADPRCIARIGVDEVLAAVEKQLARERTR</sequence>
<evidence type="ECO:0000256" key="2">
    <source>
        <dbReference type="ARBA" id="ARBA00022679"/>
    </source>
</evidence>
<dbReference type="GO" id="GO:0008713">
    <property type="term" value="F:ADP-heptose-lipopolysaccharide heptosyltransferase activity"/>
    <property type="evidence" value="ECO:0007669"/>
    <property type="project" value="TreeGrafter"/>
</dbReference>
<dbReference type="SUPFAM" id="SSF53756">
    <property type="entry name" value="UDP-Glycosyltransferase/glycogen phosphorylase"/>
    <property type="match status" value="1"/>
</dbReference>
<dbReference type="PANTHER" id="PTHR30160:SF7">
    <property type="entry name" value="ADP-HEPTOSE--LPS HEPTOSYLTRANSFERASE 2"/>
    <property type="match status" value="1"/>
</dbReference>
<dbReference type="Proteomes" id="UP000268908">
    <property type="component" value="Unassembled WGS sequence"/>
</dbReference>